<organism evidence="2 4">
    <name type="scientific">Aliidiomarina maris</name>
    <dbReference type="NCBI Taxonomy" id="531312"/>
    <lineage>
        <taxon>Bacteria</taxon>
        <taxon>Pseudomonadati</taxon>
        <taxon>Pseudomonadota</taxon>
        <taxon>Gammaproteobacteria</taxon>
        <taxon>Alteromonadales</taxon>
        <taxon>Idiomarinaceae</taxon>
        <taxon>Aliidiomarina</taxon>
    </lineage>
</organism>
<dbReference type="PROSITE" id="PS51257">
    <property type="entry name" value="PROKAR_LIPOPROTEIN"/>
    <property type="match status" value="1"/>
</dbReference>
<dbReference type="GO" id="GO:0016020">
    <property type="term" value="C:membrane"/>
    <property type="evidence" value="ECO:0007669"/>
    <property type="project" value="TreeGrafter"/>
</dbReference>
<dbReference type="SUPFAM" id="SSF53474">
    <property type="entry name" value="alpha/beta-Hydrolases"/>
    <property type="match status" value="1"/>
</dbReference>
<dbReference type="Proteomes" id="UP000249203">
    <property type="component" value="Unassembled WGS sequence"/>
</dbReference>
<keyword evidence="2" id="KW-0645">Protease</keyword>
<gene>
    <name evidence="2" type="ORF">B0I24_10680</name>
    <name evidence="3" type="ORF">CWE07_08110</name>
</gene>
<protein>
    <submittedName>
        <fullName evidence="2">Serine aminopeptidase S33 family</fullName>
    </submittedName>
</protein>
<evidence type="ECO:0000313" key="5">
    <source>
        <dbReference type="Proteomes" id="UP000287865"/>
    </source>
</evidence>
<dbReference type="OrthoDB" id="2086224at2"/>
<evidence type="ECO:0000313" key="2">
    <source>
        <dbReference type="EMBL" id="RAJ97017.1"/>
    </source>
</evidence>
<keyword evidence="2" id="KW-0031">Aminopeptidase</keyword>
<dbReference type="InterPro" id="IPR022742">
    <property type="entry name" value="Hydrolase_4"/>
</dbReference>
<proteinExistence type="predicted"/>
<keyword evidence="2" id="KW-0378">Hydrolase</keyword>
<dbReference type="PANTHER" id="PTHR43798:SF33">
    <property type="entry name" value="HYDROLASE, PUTATIVE (AFU_ORTHOLOGUE AFUA_2G14860)-RELATED"/>
    <property type="match status" value="1"/>
</dbReference>
<dbReference type="EMBL" id="PIPK01000006">
    <property type="protein sequence ID" value="RUO24626.1"/>
    <property type="molecule type" value="Genomic_DNA"/>
</dbReference>
<dbReference type="EMBL" id="QLMD01000006">
    <property type="protein sequence ID" value="RAJ97017.1"/>
    <property type="molecule type" value="Genomic_DNA"/>
</dbReference>
<evidence type="ECO:0000259" key="1">
    <source>
        <dbReference type="Pfam" id="PF12146"/>
    </source>
</evidence>
<dbReference type="InterPro" id="IPR050266">
    <property type="entry name" value="AB_hydrolase_sf"/>
</dbReference>
<comment type="caution">
    <text evidence="2">The sequence shown here is derived from an EMBL/GenBank/DDBJ whole genome shotgun (WGS) entry which is preliminary data.</text>
</comment>
<feature type="domain" description="Serine aminopeptidase S33" evidence="1">
    <location>
        <begin position="179"/>
        <end position="287"/>
    </location>
</feature>
<evidence type="ECO:0000313" key="3">
    <source>
        <dbReference type="EMBL" id="RUO24626.1"/>
    </source>
</evidence>
<dbReference type="GO" id="GO:0004177">
    <property type="term" value="F:aminopeptidase activity"/>
    <property type="evidence" value="ECO:0007669"/>
    <property type="project" value="UniProtKB-KW"/>
</dbReference>
<dbReference type="AlphaFoldDB" id="A0A327WVZ4"/>
<name>A0A327WVZ4_9GAMM</name>
<dbReference type="Gene3D" id="3.40.50.1820">
    <property type="entry name" value="alpha/beta hydrolase"/>
    <property type="match status" value="1"/>
</dbReference>
<dbReference type="Proteomes" id="UP000287865">
    <property type="component" value="Unassembled WGS sequence"/>
</dbReference>
<dbReference type="InterPro" id="IPR029058">
    <property type="entry name" value="AB_hydrolase_fold"/>
</dbReference>
<reference evidence="2 4" key="2">
    <citation type="submission" date="2018-06" db="EMBL/GenBank/DDBJ databases">
        <title>Genomic Encyclopedia of Type Strains, Phase III (KMG-III): the genomes of soil and plant-associated and newly described type strains.</title>
        <authorList>
            <person name="Whitman W."/>
        </authorList>
    </citation>
    <scope>NUCLEOTIDE SEQUENCE [LARGE SCALE GENOMIC DNA]</scope>
    <source>
        <strain evidence="2 4">CGMCC 1.15366</strain>
    </source>
</reference>
<reference evidence="3 5" key="1">
    <citation type="journal article" date="2018" name="Front. Microbiol.">
        <title>Genome-Based Analysis Reveals the Taxonomy and Diversity of the Family Idiomarinaceae.</title>
        <authorList>
            <person name="Liu Y."/>
            <person name="Lai Q."/>
            <person name="Shao Z."/>
        </authorList>
    </citation>
    <scope>NUCLEOTIDE SEQUENCE [LARGE SCALE GENOMIC DNA]</scope>
    <source>
        <strain evidence="3 5">CF12-14</strain>
    </source>
</reference>
<keyword evidence="5" id="KW-1185">Reference proteome</keyword>
<dbReference type="RefSeq" id="WP_111569390.1">
    <property type="nucleotide sequence ID" value="NZ_PIPK01000006.1"/>
</dbReference>
<dbReference type="PANTHER" id="PTHR43798">
    <property type="entry name" value="MONOACYLGLYCEROL LIPASE"/>
    <property type="match status" value="1"/>
</dbReference>
<sequence>MFLSTSRSIRLSSLAVLAVTLLSGCASIVSQGALSPPMLNVTLMSEPELNAIGYRHGKFCEVANYHELGFEALQQRYDTQGLCMAYMHAPAYDNAGLRNWAVQADTWGEHAPIRTRAMEVELKYWPWHSALSAPFFDALSIDDSQEQLLYAIELNTTRGDDEVVLHLTREDSAESPVQKQGTYVLIHGFRTNKQSLFFVAEALRFHGYDVVLVDLLGHGQSQGEFSFSGKPDAMVVSKLIDSLALQGPVHALGMSMGGTTAAHLTALRDDIESLTLLAPMLEFVDAFVDAGRAYTRTAHLLPQSTLQKGAQHALNEVGTPLGDTSVVQRVSELGVPVLIFASANDSISSLNKLQQLQSDAVTVHASEPRMHHGMMLLDTADIAVWLQWRGQ</sequence>
<evidence type="ECO:0000313" key="4">
    <source>
        <dbReference type="Proteomes" id="UP000249203"/>
    </source>
</evidence>
<dbReference type="Pfam" id="PF12146">
    <property type="entry name" value="Hydrolase_4"/>
    <property type="match status" value="1"/>
</dbReference>
<accession>A0A327WVZ4</accession>